<dbReference type="AlphaFoldDB" id="A0A438IWL3"/>
<reference evidence="1 2" key="1">
    <citation type="journal article" date="2018" name="PLoS Genet.">
        <title>Population sequencing reveals clonal diversity and ancestral inbreeding in the grapevine cultivar Chardonnay.</title>
        <authorList>
            <person name="Roach M.J."/>
            <person name="Johnson D.L."/>
            <person name="Bohlmann J."/>
            <person name="van Vuuren H.J."/>
            <person name="Jones S.J."/>
            <person name="Pretorius I.S."/>
            <person name="Schmidt S.A."/>
            <person name="Borneman A.R."/>
        </authorList>
    </citation>
    <scope>NUCLEOTIDE SEQUENCE [LARGE SCALE GENOMIC DNA]</scope>
    <source>
        <strain evidence="2">cv. Chardonnay</strain>
        <tissue evidence="1">Leaf</tissue>
    </source>
</reference>
<organism evidence="1 2">
    <name type="scientific">Vitis vinifera</name>
    <name type="common">Grape</name>
    <dbReference type="NCBI Taxonomy" id="29760"/>
    <lineage>
        <taxon>Eukaryota</taxon>
        <taxon>Viridiplantae</taxon>
        <taxon>Streptophyta</taxon>
        <taxon>Embryophyta</taxon>
        <taxon>Tracheophyta</taxon>
        <taxon>Spermatophyta</taxon>
        <taxon>Magnoliopsida</taxon>
        <taxon>eudicotyledons</taxon>
        <taxon>Gunneridae</taxon>
        <taxon>Pentapetalae</taxon>
        <taxon>rosids</taxon>
        <taxon>Vitales</taxon>
        <taxon>Vitaceae</taxon>
        <taxon>Viteae</taxon>
        <taxon>Vitis</taxon>
    </lineage>
</organism>
<evidence type="ECO:0000313" key="1">
    <source>
        <dbReference type="EMBL" id="RVX01131.1"/>
    </source>
</evidence>
<accession>A0A438IWL3</accession>
<proteinExistence type="predicted"/>
<protein>
    <submittedName>
        <fullName evidence="1">BEACH domain-containing protein C2</fullName>
    </submittedName>
</protein>
<name>A0A438IWL3_VITVI</name>
<dbReference type="Proteomes" id="UP000288805">
    <property type="component" value="Unassembled WGS sequence"/>
</dbReference>
<dbReference type="EMBL" id="QGNW01000078">
    <property type="protein sequence ID" value="RVX01131.1"/>
    <property type="molecule type" value="Genomic_DNA"/>
</dbReference>
<comment type="caution">
    <text evidence="1">The sequence shown here is derived from an EMBL/GenBank/DDBJ whole genome shotgun (WGS) entry which is preliminary data.</text>
</comment>
<sequence>MQELLRNYEVKLNKGTYTGRMGFLKMQWFLLRIEDLDEEWLGRAVEGGMSPFMESLGINASSTDDGLNFYDSGHRFEHLQLCWFFCVHFLMHLEHCKVEQYSHPENRSSLTKMEEWPEWILEVLISNYELYCLFLQMGSNKDSTSANFGDIEDLIHNFLIIILEHSMRQKDGWKVNFLLFFFLDK</sequence>
<gene>
    <name evidence="1" type="primary">BCHC2_9</name>
    <name evidence="1" type="ORF">CK203_022733</name>
</gene>
<evidence type="ECO:0000313" key="2">
    <source>
        <dbReference type="Proteomes" id="UP000288805"/>
    </source>
</evidence>